<dbReference type="PANTHER" id="PTHR10188:SF6">
    <property type="entry name" value="N(4)-(BETA-N-ACETYLGLUCOSAMINYL)-L-ASPARAGINASE"/>
    <property type="match status" value="1"/>
</dbReference>
<comment type="caution">
    <text evidence="2">The sequence shown here is derived from an EMBL/GenBank/DDBJ whole genome shotgun (WGS) entry which is preliminary data.</text>
</comment>
<keyword evidence="3" id="KW-1185">Reference proteome</keyword>
<sequence>MKLTSAVLLGLASLSSAAAVAAPASPLLVIHGGAGVERQDLNPEEVRAARAALEAALRKGHEALAAGKPAMDAVTAAITVLENDPTFNAGRGAVFTHDGKNELDASLMDGATLRAGAVAGVHTIKNPILLARAVMEHSPHVMMIGQGAEMFAAEQKIEQVDPSYFRTEKRWQQLQRALKEEAAGQAHADLETAKHFGTVGAVALDAQGKLAAGTSTGGMTNKRYGRVGDSPIIGAGTYASDNCAVSGTGWGEFYIRLAAAHEICSRMKYLGETPAQAGEEVIVKRLPELGGDGGAIVLAADGKAATPFNTEGMYRGWIGVDGVPHVAIFADEKLKMPGE</sequence>
<protein>
    <submittedName>
        <fullName evidence="2">Asparaginase</fullName>
    </submittedName>
</protein>
<dbReference type="EMBL" id="LDJG01000006">
    <property type="protein sequence ID" value="KRG59124.1"/>
    <property type="molecule type" value="Genomic_DNA"/>
</dbReference>
<dbReference type="PANTHER" id="PTHR10188">
    <property type="entry name" value="L-ASPARAGINASE"/>
    <property type="match status" value="1"/>
</dbReference>
<gene>
    <name evidence="2" type="ORF">ABB22_05615</name>
</gene>
<evidence type="ECO:0000313" key="2">
    <source>
        <dbReference type="EMBL" id="KRG59124.1"/>
    </source>
</evidence>
<dbReference type="SUPFAM" id="SSF56235">
    <property type="entry name" value="N-terminal nucleophile aminohydrolases (Ntn hydrolases)"/>
    <property type="match status" value="1"/>
</dbReference>
<dbReference type="CDD" id="cd04701">
    <property type="entry name" value="Asparaginase_2"/>
    <property type="match status" value="1"/>
</dbReference>
<feature type="chain" id="PRO_5045404224" evidence="1">
    <location>
        <begin position="22"/>
        <end position="339"/>
    </location>
</feature>
<accession>A0ABR5NM67</accession>
<reference evidence="2 3" key="1">
    <citation type="submission" date="2015-05" db="EMBL/GenBank/DDBJ databases">
        <title>Genome sequencing and analysis of members of genus Stenotrophomonas.</title>
        <authorList>
            <person name="Patil P.P."/>
            <person name="Midha S."/>
            <person name="Patil P.B."/>
        </authorList>
    </citation>
    <scope>NUCLEOTIDE SEQUENCE [LARGE SCALE GENOMIC DNA]</scope>
    <source>
        <strain evidence="2 3">DSM 12575</strain>
    </source>
</reference>
<evidence type="ECO:0000313" key="3">
    <source>
        <dbReference type="Proteomes" id="UP000050902"/>
    </source>
</evidence>
<dbReference type="Gene3D" id="3.60.20.30">
    <property type="entry name" value="(Glycosyl)asparaginase"/>
    <property type="match status" value="1"/>
</dbReference>
<dbReference type="InterPro" id="IPR029055">
    <property type="entry name" value="Ntn_hydrolases_N"/>
</dbReference>
<dbReference type="InterPro" id="IPR000246">
    <property type="entry name" value="Peptidase_T2"/>
</dbReference>
<keyword evidence="1" id="KW-0732">Signal</keyword>
<evidence type="ECO:0000256" key="1">
    <source>
        <dbReference type="SAM" id="SignalP"/>
    </source>
</evidence>
<feature type="signal peptide" evidence="1">
    <location>
        <begin position="1"/>
        <end position="21"/>
    </location>
</feature>
<proteinExistence type="predicted"/>
<dbReference type="Proteomes" id="UP000050902">
    <property type="component" value="Unassembled WGS sequence"/>
</dbReference>
<dbReference type="RefSeq" id="WP_055771961.1">
    <property type="nucleotide sequence ID" value="NZ_LDJG01000006.1"/>
</dbReference>
<organism evidence="2 3">
    <name type="scientific">Stenotrophomonas nitritireducens</name>
    <dbReference type="NCBI Taxonomy" id="83617"/>
    <lineage>
        <taxon>Bacteria</taxon>
        <taxon>Pseudomonadati</taxon>
        <taxon>Pseudomonadota</taxon>
        <taxon>Gammaproteobacteria</taxon>
        <taxon>Lysobacterales</taxon>
        <taxon>Lysobacteraceae</taxon>
        <taxon>Stenotrophomonas</taxon>
    </lineage>
</organism>
<name>A0ABR5NM67_9GAMM</name>
<dbReference type="Pfam" id="PF01112">
    <property type="entry name" value="Asparaginase_2"/>
    <property type="match status" value="1"/>
</dbReference>